<dbReference type="EC" id="1.1.1.133" evidence="2"/>
<comment type="function">
    <text evidence="2">Catalyzes the reduction of dTDP-6-deoxy-L-lyxo-4-hexulose to yield dTDP-L-rhamnose.</text>
</comment>
<dbReference type="Pfam" id="PF04321">
    <property type="entry name" value="RmlD_sub_bind"/>
    <property type="match status" value="1"/>
</dbReference>
<dbReference type="EMBL" id="JAVDQG010000001">
    <property type="protein sequence ID" value="MDR6224331.1"/>
    <property type="molecule type" value="Genomic_DNA"/>
</dbReference>
<gene>
    <name evidence="4" type="ORF">JOE21_000319</name>
</gene>
<dbReference type="Proteomes" id="UP001185012">
    <property type="component" value="Unassembled WGS sequence"/>
</dbReference>
<dbReference type="InterPro" id="IPR029903">
    <property type="entry name" value="RmlD-like-bd"/>
</dbReference>
<comment type="pathway">
    <text evidence="2">Carbohydrate biosynthesis; dTDP-L-rhamnose biosynthesis.</text>
</comment>
<dbReference type="PANTHER" id="PTHR10491">
    <property type="entry name" value="DTDP-4-DEHYDRORHAMNOSE REDUCTASE"/>
    <property type="match status" value="1"/>
</dbReference>
<dbReference type="CDD" id="cd05254">
    <property type="entry name" value="dTDP_HR_like_SDR_e"/>
    <property type="match status" value="1"/>
</dbReference>
<keyword evidence="2" id="KW-0521">NADP</keyword>
<feature type="domain" description="RmlD-like substrate binding" evidence="3">
    <location>
        <begin position="1"/>
        <end position="141"/>
    </location>
</feature>
<reference evidence="4 5" key="1">
    <citation type="submission" date="2023-07" db="EMBL/GenBank/DDBJ databases">
        <title>Genomic Encyclopedia of Type Strains, Phase IV (KMG-IV): sequencing the most valuable type-strain genomes for metagenomic binning, comparative biology and taxonomic classification.</title>
        <authorList>
            <person name="Goeker M."/>
        </authorList>
    </citation>
    <scope>NUCLEOTIDE SEQUENCE [LARGE SCALE GENOMIC DNA]</scope>
    <source>
        <strain evidence="4 5">DSM 45903</strain>
    </source>
</reference>
<evidence type="ECO:0000256" key="2">
    <source>
        <dbReference type="RuleBase" id="RU364082"/>
    </source>
</evidence>
<dbReference type="SUPFAM" id="SSF51735">
    <property type="entry name" value="NAD(P)-binding Rossmann-fold domains"/>
    <property type="match status" value="1"/>
</dbReference>
<evidence type="ECO:0000259" key="3">
    <source>
        <dbReference type="Pfam" id="PF04321"/>
    </source>
</evidence>
<sequence length="283" mass="32417">MKILILGGGGMAGHMLRDYLAANEHEVWWTVRRREPHPLSLPLDLLQKGEVDSILERIQPEVVINATGILKDEAAHRLEEAIFVNSFFPHRLARRGKRYGFRLIQISTDCVFSGDRGGYTEEDLPDTTTIYGKTKSLGEVIDSTNLTIRTSIIGPELKPDGIGLFHWFMNQAGVLEGYRNVYWNGVTTLELGKAIQWSLSRPISGLVHLASPQKISKYTLLHLFKEVFDRNEITILPRDDLRSDKTLINSREDFTYLVPPYPVMLKELKDWMETQTERNYLYA</sequence>
<comment type="caution">
    <text evidence="4">The sequence shown here is derived from an EMBL/GenBank/DDBJ whole genome shotgun (WGS) entry which is preliminary data.</text>
</comment>
<dbReference type="InterPro" id="IPR036291">
    <property type="entry name" value="NAD(P)-bd_dom_sf"/>
</dbReference>
<organism evidence="4 5">
    <name type="scientific">Desmospora profundinema</name>
    <dbReference type="NCBI Taxonomy" id="1571184"/>
    <lineage>
        <taxon>Bacteria</taxon>
        <taxon>Bacillati</taxon>
        <taxon>Bacillota</taxon>
        <taxon>Bacilli</taxon>
        <taxon>Bacillales</taxon>
        <taxon>Thermoactinomycetaceae</taxon>
        <taxon>Desmospora</taxon>
    </lineage>
</organism>
<protein>
    <recommendedName>
        <fullName evidence="2">dTDP-4-dehydrorhamnose reductase</fullName>
        <ecNumber evidence="2">1.1.1.133</ecNumber>
    </recommendedName>
</protein>
<dbReference type="GO" id="GO:0008831">
    <property type="term" value="F:dTDP-4-dehydrorhamnose reductase activity"/>
    <property type="evidence" value="ECO:0007669"/>
    <property type="project" value="UniProtKB-EC"/>
</dbReference>
<name>A0ABU1II11_9BACL</name>
<evidence type="ECO:0000313" key="5">
    <source>
        <dbReference type="Proteomes" id="UP001185012"/>
    </source>
</evidence>
<dbReference type="PANTHER" id="PTHR10491:SF4">
    <property type="entry name" value="METHIONINE ADENOSYLTRANSFERASE 2 SUBUNIT BETA"/>
    <property type="match status" value="1"/>
</dbReference>
<proteinExistence type="inferred from homology"/>
<evidence type="ECO:0000256" key="1">
    <source>
        <dbReference type="ARBA" id="ARBA00010944"/>
    </source>
</evidence>
<dbReference type="Gene3D" id="3.40.50.720">
    <property type="entry name" value="NAD(P)-binding Rossmann-like Domain"/>
    <property type="match status" value="1"/>
</dbReference>
<comment type="similarity">
    <text evidence="1 2">Belongs to the dTDP-4-dehydrorhamnose reductase family.</text>
</comment>
<dbReference type="RefSeq" id="WP_309861523.1">
    <property type="nucleotide sequence ID" value="NZ_JAVDQG010000001.1"/>
</dbReference>
<keyword evidence="5" id="KW-1185">Reference proteome</keyword>
<dbReference type="InterPro" id="IPR005913">
    <property type="entry name" value="dTDP_dehydrorham_reduct"/>
</dbReference>
<keyword evidence="2 4" id="KW-0560">Oxidoreductase</keyword>
<evidence type="ECO:0000313" key="4">
    <source>
        <dbReference type="EMBL" id="MDR6224331.1"/>
    </source>
</evidence>
<accession>A0ABU1II11</accession>